<proteinExistence type="predicted"/>
<keyword evidence="1" id="KW-1133">Transmembrane helix</keyword>
<evidence type="ECO:0000313" key="2">
    <source>
        <dbReference type="EMBL" id="OKH14079.1"/>
    </source>
</evidence>
<dbReference type="EMBL" id="MRCA01000005">
    <property type="protein sequence ID" value="OKH14079.1"/>
    <property type="molecule type" value="Genomic_DNA"/>
</dbReference>
<evidence type="ECO:0000256" key="1">
    <source>
        <dbReference type="SAM" id="Phobius"/>
    </source>
</evidence>
<name>A0A1U7GZX1_9CYAN</name>
<dbReference type="AlphaFoldDB" id="A0A1U7GZX1"/>
<reference evidence="2 3" key="1">
    <citation type="submission" date="2016-11" db="EMBL/GenBank/DDBJ databases">
        <title>Draft Genome Sequences of Nine Cyanobacterial Strains from Diverse Habitats.</title>
        <authorList>
            <person name="Zhu T."/>
            <person name="Hou S."/>
            <person name="Lu X."/>
            <person name="Hess W.R."/>
        </authorList>
    </citation>
    <scope>NUCLEOTIDE SEQUENCE [LARGE SCALE GENOMIC DNA]</scope>
    <source>
        <strain evidence="2 3">NIES-592</strain>
    </source>
</reference>
<dbReference type="Proteomes" id="UP000186391">
    <property type="component" value="Unassembled WGS sequence"/>
</dbReference>
<feature type="transmembrane region" description="Helical" evidence="1">
    <location>
        <begin position="45"/>
        <end position="62"/>
    </location>
</feature>
<dbReference type="OrthoDB" id="9790409at2"/>
<accession>A0A1U7GZX1</accession>
<feature type="transmembrane region" description="Helical" evidence="1">
    <location>
        <begin position="107"/>
        <end position="131"/>
    </location>
</feature>
<keyword evidence="3" id="KW-1185">Reference proteome</keyword>
<dbReference type="InterPro" id="IPR046513">
    <property type="entry name" value="DUF6691"/>
</dbReference>
<dbReference type="Pfam" id="PF20398">
    <property type="entry name" value="DUF6691"/>
    <property type="match status" value="1"/>
</dbReference>
<evidence type="ECO:0000313" key="3">
    <source>
        <dbReference type="Proteomes" id="UP000186391"/>
    </source>
</evidence>
<feature type="transmembrane region" description="Helical" evidence="1">
    <location>
        <begin position="83"/>
        <end position="101"/>
    </location>
</feature>
<comment type="caution">
    <text evidence="2">The sequence shown here is derived from an EMBL/GenBank/DDBJ whole genome shotgun (WGS) entry which is preliminary data.</text>
</comment>
<keyword evidence="1" id="KW-0812">Transmembrane</keyword>
<sequence length="153" mass="16503">MKINLTALFAGLLFGLGLGFSQMIDRDRVLGFLDVTGVWDPTLLFVLGGAVAVTVIAFRFVLRCPHPVLTDKFYLPTKKDIDLPLVVGSAIFGVGWGIAGYCPGPGITALVLGIWNPVLFIVALIAGSLTYKWYSTRLSHKPSSTPPELPQSQ</sequence>
<keyword evidence="1" id="KW-0472">Membrane</keyword>
<gene>
    <name evidence="2" type="ORF">NIES592_12265</name>
</gene>
<dbReference type="RefSeq" id="WP_073555883.1">
    <property type="nucleotide sequence ID" value="NZ_MRCA01000005.1"/>
</dbReference>
<protein>
    <submittedName>
        <fullName evidence="2">YeeE/YedE family protein</fullName>
    </submittedName>
</protein>
<organism evidence="2 3">
    <name type="scientific">Fischerella major NIES-592</name>
    <dbReference type="NCBI Taxonomy" id="210994"/>
    <lineage>
        <taxon>Bacteria</taxon>
        <taxon>Bacillati</taxon>
        <taxon>Cyanobacteriota</taxon>
        <taxon>Cyanophyceae</taxon>
        <taxon>Nostocales</taxon>
        <taxon>Hapalosiphonaceae</taxon>
        <taxon>Fischerella</taxon>
    </lineage>
</organism>